<protein>
    <submittedName>
        <fullName evidence="3">DUF2914 domain-containing protein</fullName>
    </submittedName>
</protein>
<dbReference type="Pfam" id="PF11141">
    <property type="entry name" value="DUF2914"/>
    <property type="match status" value="1"/>
</dbReference>
<feature type="signal peptide" evidence="1">
    <location>
        <begin position="1"/>
        <end position="21"/>
    </location>
</feature>
<proteinExistence type="predicted"/>
<evidence type="ECO:0000313" key="4">
    <source>
        <dbReference type="Proteomes" id="UP000473278"/>
    </source>
</evidence>
<dbReference type="AlphaFoldDB" id="A0A6M1SNT7"/>
<dbReference type="Proteomes" id="UP000473278">
    <property type="component" value="Unassembled WGS sequence"/>
</dbReference>
<reference evidence="3 4" key="1">
    <citation type="submission" date="2020-02" db="EMBL/GenBank/DDBJ databases">
        <title>Balneolaceae bacterium YR4-1, complete genome.</title>
        <authorList>
            <person name="Li Y."/>
            <person name="Wu S."/>
        </authorList>
    </citation>
    <scope>NUCLEOTIDE SEQUENCE [LARGE SCALE GENOMIC DNA]</scope>
    <source>
        <strain evidence="3 4">YR4-1</strain>
    </source>
</reference>
<feature type="domain" description="DUF2914" evidence="2">
    <location>
        <begin position="68"/>
        <end position="126"/>
    </location>
</feature>
<accession>A0A6M1SNT7</accession>
<sequence length="130" mass="14577">MKKITLTLVFISLFAISELHAQQQLELSTIQFGTAVENRELVGADSTFSTDVGTVFCYTHVTGGQDTTEIAHVWYYQDEEKARVSLGVRSSDWRTWSSKKILPTWAGEWNVRVEDAEGNVLGSSSFIINE</sequence>
<dbReference type="RefSeq" id="WP_165141427.1">
    <property type="nucleotide sequence ID" value="NZ_JAALLT010000003.1"/>
</dbReference>
<dbReference type="EMBL" id="JAALLT010000003">
    <property type="protein sequence ID" value="NGP76729.1"/>
    <property type="molecule type" value="Genomic_DNA"/>
</dbReference>
<name>A0A6M1SNT7_9BACT</name>
<keyword evidence="4" id="KW-1185">Reference proteome</keyword>
<evidence type="ECO:0000259" key="2">
    <source>
        <dbReference type="Pfam" id="PF11141"/>
    </source>
</evidence>
<evidence type="ECO:0000313" key="3">
    <source>
        <dbReference type="EMBL" id="NGP76729.1"/>
    </source>
</evidence>
<gene>
    <name evidence="3" type="ORF">G3570_08795</name>
</gene>
<feature type="chain" id="PRO_5026920397" evidence="1">
    <location>
        <begin position="22"/>
        <end position="130"/>
    </location>
</feature>
<keyword evidence="1" id="KW-0732">Signal</keyword>
<organism evidence="3 4">
    <name type="scientific">Halalkalibaculum roseum</name>
    <dbReference type="NCBI Taxonomy" id="2709311"/>
    <lineage>
        <taxon>Bacteria</taxon>
        <taxon>Pseudomonadati</taxon>
        <taxon>Balneolota</taxon>
        <taxon>Balneolia</taxon>
        <taxon>Balneolales</taxon>
        <taxon>Balneolaceae</taxon>
        <taxon>Halalkalibaculum</taxon>
    </lineage>
</organism>
<evidence type="ECO:0000256" key="1">
    <source>
        <dbReference type="SAM" id="SignalP"/>
    </source>
</evidence>
<dbReference type="InterPro" id="IPR022606">
    <property type="entry name" value="DUF2914"/>
</dbReference>
<comment type="caution">
    <text evidence="3">The sequence shown here is derived from an EMBL/GenBank/DDBJ whole genome shotgun (WGS) entry which is preliminary data.</text>
</comment>